<dbReference type="AlphaFoldDB" id="A0AB39CZ02"/>
<evidence type="ECO:0000256" key="4">
    <source>
        <dbReference type="ARBA" id="ARBA00022833"/>
    </source>
</evidence>
<name>A0AB39CZ02_9BURK</name>
<dbReference type="SUPFAM" id="SSF102712">
    <property type="entry name" value="JAB1/MPN domain"/>
    <property type="match status" value="1"/>
</dbReference>
<reference evidence="7" key="1">
    <citation type="submission" date="2024-05" db="EMBL/GenBank/DDBJ databases">
        <authorList>
            <person name="Luo Y.-C."/>
            <person name="Nicholds J."/>
            <person name="Mortimer T."/>
            <person name="Maboni G."/>
        </authorList>
    </citation>
    <scope>NUCLEOTIDE SEQUENCE</scope>
    <source>
        <strain evidence="7">151836</strain>
    </source>
</reference>
<dbReference type="GO" id="GO:0006508">
    <property type="term" value="P:proteolysis"/>
    <property type="evidence" value="ECO:0007669"/>
    <property type="project" value="UniProtKB-KW"/>
</dbReference>
<dbReference type="RefSeq" id="WP_368639916.1">
    <property type="nucleotide sequence ID" value="NZ_CP158254.1"/>
</dbReference>
<accession>A0AB39CZ02</accession>
<proteinExistence type="predicted"/>
<evidence type="ECO:0000256" key="5">
    <source>
        <dbReference type="ARBA" id="ARBA00023049"/>
    </source>
</evidence>
<evidence type="ECO:0000256" key="1">
    <source>
        <dbReference type="ARBA" id="ARBA00022670"/>
    </source>
</evidence>
<dbReference type="GO" id="GO:0046872">
    <property type="term" value="F:metal ion binding"/>
    <property type="evidence" value="ECO:0007669"/>
    <property type="project" value="UniProtKB-KW"/>
</dbReference>
<keyword evidence="2" id="KW-0479">Metal-binding</keyword>
<evidence type="ECO:0000313" key="7">
    <source>
        <dbReference type="EMBL" id="XDJ47477.1"/>
    </source>
</evidence>
<dbReference type="GO" id="GO:0008237">
    <property type="term" value="F:metallopeptidase activity"/>
    <property type="evidence" value="ECO:0007669"/>
    <property type="project" value="UniProtKB-KW"/>
</dbReference>
<organism evidence="7">
    <name type="scientific">Castellaniella ginsengisoli</name>
    <dbReference type="NCBI Taxonomy" id="546114"/>
    <lineage>
        <taxon>Bacteria</taxon>
        <taxon>Pseudomonadati</taxon>
        <taxon>Pseudomonadota</taxon>
        <taxon>Betaproteobacteria</taxon>
        <taxon>Burkholderiales</taxon>
        <taxon>Alcaligenaceae</taxon>
        <taxon>Castellaniella</taxon>
    </lineage>
</organism>
<keyword evidence="4" id="KW-0862">Zinc</keyword>
<sequence>MSFRTFFSPDRTRYVLFTENVLLHMYSYAQRAWYQREAGGEIYSPAPYSSGLLVDTVTGPHRKDRRNRYSYKPNIEVATRARNAEYERGRHAIGLWHTHPEPLPSPSGPDRKTTEDYLHAFDGDRERYLTVILGNRGEVPSITVWSAEKYGVWQCWTEFRGQSAELLMTTLPMQ</sequence>
<evidence type="ECO:0000259" key="6">
    <source>
        <dbReference type="Pfam" id="PF14464"/>
    </source>
</evidence>
<protein>
    <submittedName>
        <fullName evidence="7">Mov34/MPN/PAD-1 family protein</fullName>
    </submittedName>
</protein>
<evidence type="ECO:0000256" key="3">
    <source>
        <dbReference type="ARBA" id="ARBA00022801"/>
    </source>
</evidence>
<dbReference type="EMBL" id="CP158254">
    <property type="protein sequence ID" value="XDJ47477.1"/>
    <property type="molecule type" value="Genomic_DNA"/>
</dbReference>
<evidence type="ECO:0000256" key="2">
    <source>
        <dbReference type="ARBA" id="ARBA00022723"/>
    </source>
</evidence>
<keyword evidence="1" id="KW-0645">Protease</keyword>
<feature type="domain" description="JAB" evidence="6">
    <location>
        <begin position="28"/>
        <end position="135"/>
    </location>
</feature>
<keyword evidence="5" id="KW-0482">Metalloprotease</keyword>
<dbReference type="Gene3D" id="3.40.140.10">
    <property type="entry name" value="Cytidine Deaminase, domain 2"/>
    <property type="match status" value="1"/>
</dbReference>
<keyword evidence="3" id="KW-0378">Hydrolase</keyword>
<dbReference type="Pfam" id="PF14464">
    <property type="entry name" value="Prok-JAB"/>
    <property type="match status" value="1"/>
</dbReference>
<gene>
    <name evidence="7" type="ORF">ABRZ04_14480</name>
</gene>
<dbReference type="InterPro" id="IPR028090">
    <property type="entry name" value="JAB_dom_prok"/>
</dbReference>